<dbReference type="RefSeq" id="WP_023432564.1">
    <property type="nucleotide sequence ID" value="NZ_AWXZ01000031.1"/>
</dbReference>
<evidence type="ECO:0000256" key="4">
    <source>
        <dbReference type="ARBA" id="ARBA00022475"/>
    </source>
</evidence>
<dbReference type="Pfam" id="PF03471">
    <property type="entry name" value="CorC_HlyC"/>
    <property type="match status" value="1"/>
</dbReference>
<evidence type="ECO:0000256" key="1">
    <source>
        <dbReference type="ARBA" id="ARBA00004651"/>
    </source>
</evidence>
<evidence type="ECO:0000256" key="6">
    <source>
        <dbReference type="ARBA" id="ARBA00022989"/>
    </source>
</evidence>
<dbReference type="NCBIfam" id="NF003715">
    <property type="entry name" value="PRK05326.1-2"/>
    <property type="match status" value="1"/>
</dbReference>
<dbReference type="PANTHER" id="PTHR32507">
    <property type="entry name" value="NA(+)/H(+) ANTIPORTER 1"/>
    <property type="match status" value="1"/>
</dbReference>
<dbReference type="eggNOG" id="COG3263">
    <property type="taxonomic scope" value="Bacteria"/>
</dbReference>
<feature type="transmembrane region" description="Helical" evidence="9">
    <location>
        <begin position="117"/>
        <end position="139"/>
    </location>
</feature>
<dbReference type="EMBL" id="AWXZ01000031">
    <property type="protein sequence ID" value="ESR24601.1"/>
    <property type="molecule type" value="Genomic_DNA"/>
</dbReference>
<dbReference type="GO" id="GO:0005886">
    <property type="term" value="C:plasma membrane"/>
    <property type="evidence" value="ECO:0007669"/>
    <property type="project" value="UniProtKB-SubCell"/>
</dbReference>
<evidence type="ECO:0000313" key="12">
    <source>
        <dbReference type="Proteomes" id="UP000017819"/>
    </source>
</evidence>
<feature type="transmembrane region" description="Helical" evidence="9">
    <location>
        <begin position="88"/>
        <end position="111"/>
    </location>
</feature>
<feature type="transmembrane region" description="Helical" evidence="9">
    <location>
        <begin position="6"/>
        <end position="26"/>
    </location>
</feature>
<evidence type="ECO:0000256" key="3">
    <source>
        <dbReference type="ARBA" id="ARBA00022449"/>
    </source>
</evidence>
<evidence type="ECO:0000256" key="5">
    <source>
        <dbReference type="ARBA" id="ARBA00022692"/>
    </source>
</evidence>
<keyword evidence="3" id="KW-0050">Antiport</keyword>
<dbReference type="OrthoDB" id="9810759at2"/>
<evidence type="ECO:0000256" key="8">
    <source>
        <dbReference type="ARBA" id="ARBA00023136"/>
    </source>
</evidence>
<protein>
    <submittedName>
        <fullName evidence="11">Sodium/hydrogen exchanger</fullName>
    </submittedName>
</protein>
<feature type="transmembrane region" description="Helical" evidence="9">
    <location>
        <begin position="300"/>
        <end position="327"/>
    </location>
</feature>
<keyword evidence="7" id="KW-0406">Ion transport</keyword>
<dbReference type="Pfam" id="PF00999">
    <property type="entry name" value="Na_H_Exchanger"/>
    <property type="match status" value="1"/>
</dbReference>
<evidence type="ECO:0000256" key="9">
    <source>
        <dbReference type="SAM" id="Phobius"/>
    </source>
</evidence>
<evidence type="ECO:0000256" key="7">
    <source>
        <dbReference type="ARBA" id="ARBA00023065"/>
    </source>
</evidence>
<dbReference type="STRING" id="631454.N177_2435"/>
<feature type="domain" description="Transporter-associated" evidence="10">
    <location>
        <begin position="490"/>
        <end position="570"/>
    </location>
</feature>
<dbReference type="SMART" id="SM01091">
    <property type="entry name" value="CorC_HlyC"/>
    <property type="match status" value="1"/>
</dbReference>
<keyword evidence="6 9" id="KW-1133">Transmembrane helix</keyword>
<keyword evidence="12" id="KW-1185">Reference proteome</keyword>
<comment type="subcellular location">
    <subcellularLocation>
        <location evidence="1">Cell membrane</location>
        <topology evidence="1">Multi-pass membrane protein</topology>
    </subcellularLocation>
</comment>
<accession>V4REN4</accession>
<dbReference type="Proteomes" id="UP000017819">
    <property type="component" value="Unassembled WGS sequence"/>
</dbReference>
<sequence length="597" mass="63588">MFDPLFVAILIGSSLLVLAVATSLIAFRIGAPLLLVFLALGLAVGEDGLGLDFDNAGVAYSIGSVALVLILFDAGFNTRTETLRRAAWPALTLSTVGVVMTTCILAAAVHLLFDLDWLPSLLLGAIVSSTDAAAVFFLLRIGGVRIRERVRATLEVESGSNDPVAVFSTLALLGLIATEGEAGAGVLTLVSQFVLQMGLGAVGGYLGGHLIGQTMKRLQLEAGLYPVLVLGLALMAFATTSLLGGSGFLAAYVAGLVSARYTTRATPMLRRFQEGLTWLSQIVMFLLLGLLATPSHFGAILLPGLITAAILILVARPLAVTACLLPFGFSATEIAFVSWVGLRGAVSILLAIAPILAGLDVGQAFFNIAFIIVLTSLVVQGWSIRPLARRLGLVVPPTIGPVEKVELELPGHATHELIVYRVVDGSPVSRGERLPRWARPSLVVRDNRSMRHHEAGRLAPGDLVYIFSSPRTIRLLDRLFASPVAIDEDDTEYFGEFVLQGDAPLAAVAHEYGMGIEAEDGQQTIGQYLSRRLGADTHRGDRIAVGRIELIVRDLSDDGAVTRVGLSVLPATRPSPIDRVRRPVRWRRKKPSAKSAV</sequence>
<evidence type="ECO:0000256" key="2">
    <source>
        <dbReference type="ARBA" id="ARBA00022448"/>
    </source>
</evidence>
<feature type="transmembrane region" description="Helical" evidence="9">
    <location>
        <begin position="184"/>
        <end position="206"/>
    </location>
</feature>
<dbReference type="InterPro" id="IPR005170">
    <property type="entry name" value="Transptr-assoc_dom"/>
</dbReference>
<dbReference type="GO" id="GO:1902600">
    <property type="term" value="P:proton transmembrane transport"/>
    <property type="evidence" value="ECO:0007669"/>
    <property type="project" value="InterPro"/>
</dbReference>
<dbReference type="PATRIC" id="fig|631454.5.peg.2404"/>
<comment type="caution">
    <text evidence="11">The sequence shown here is derived from an EMBL/GenBank/DDBJ whole genome shotgun (WGS) entry which is preliminary data.</text>
</comment>
<reference evidence="11 12" key="1">
    <citation type="journal article" date="2014" name="Genome Announc.">
        <title>Draft Genome Sequence of Lutibaculum baratangense Strain AMV1T, Isolated from a Mud Volcano in Andamans, India.</title>
        <authorList>
            <person name="Singh A."/>
            <person name="Sreenivas A."/>
            <person name="Sathyanarayana Reddy G."/>
            <person name="Pinnaka A.K."/>
            <person name="Shivaji S."/>
        </authorList>
    </citation>
    <scope>NUCLEOTIDE SEQUENCE [LARGE SCALE GENOMIC DNA]</scope>
    <source>
        <strain evidence="11 12">AMV1</strain>
    </source>
</reference>
<feature type="transmembrane region" description="Helical" evidence="9">
    <location>
        <begin position="275"/>
        <end position="294"/>
    </location>
</feature>
<feature type="transmembrane region" description="Helical" evidence="9">
    <location>
        <begin position="334"/>
        <end position="358"/>
    </location>
</feature>
<keyword evidence="5 9" id="KW-0812">Transmembrane</keyword>
<keyword evidence="8 9" id="KW-0472">Membrane</keyword>
<feature type="transmembrane region" description="Helical" evidence="9">
    <location>
        <begin position="364"/>
        <end position="384"/>
    </location>
</feature>
<dbReference type="NCBIfam" id="NF003716">
    <property type="entry name" value="PRK05326.1-3"/>
    <property type="match status" value="1"/>
</dbReference>
<dbReference type="Gene3D" id="1.20.1530.20">
    <property type="match status" value="1"/>
</dbReference>
<dbReference type="GO" id="GO:0015297">
    <property type="term" value="F:antiporter activity"/>
    <property type="evidence" value="ECO:0007669"/>
    <property type="project" value="UniProtKB-KW"/>
</dbReference>
<dbReference type="InterPro" id="IPR006153">
    <property type="entry name" value="Cation/H_exchanger_TM"/>
</dbReference>
<evidence type="ECO:0000259" key="10">
    <source>
        <dbReference type="SMART" id="SM01091"/>
    </source>
</evidence>
<dbReference type="InterPro" id="IPR038770">
    <property type="entry name" value="Na+/solute_symporter_sf"/>
</dbReference>
<dbReference type="PANTHER" id="PTHR32507:SF7">
    <property type="entry name" value="K(+)_H(+) ANTIPORTER NHAP2"/>
    <property type="match status" value="1"/>
</dbReference>
<feature type="transmembrane region" description="Helical" evidence="9">
    <location>
        <begin position="243"/>
        <end position="263"/>
    </location>
</feature>
<gene>
    <name evidence="11" type="ORF">N177_2435</name>
</gene>
<organism evidence="11 12">
    <name type="scientific">Lutibaculum baratangense AMV1</name>
    <dbReference type="NCBI Taxonomy" id="631454"/>
    <lineage>
        <taxon>Bacteria</taxon>
        <taxon>Pseudomonadati</taxon>
        <taxon>Pseudomonadota</taxon>
        <taxon>Alphaproteobacteria</taxon>
        <taxon>Hyphomicrobiales</taxon>
        <taxon>Tepidamorphaceae</taxon>
        <taxon>Lutibaculum</taxon>
    </lineage>
</organism>
<feature type="transmembrane region" description="Helical" evidence="9">
    <location>
        <begin position="33"/>
        <end position="51"/>
    </location>
</feature>
<evidence type="ECO:0000313" key="11">
    <source>
        <dbReference type="EMBL" id="ESR24601.1"/>
    </source>
</evidence>
<proteinExistence type="predicted"/>
<name>V4REN4_9HYPH</name>
<keyword evidence="4" id="KW-1003">Cell membrane</keyword>
<dbReference type="AlphaFoldDB" id="V4REN4"/>
<feature type="transmembrane region" description="Helical" evidence="9">
    <location>
        <begin position="57"/>
        <end position="76"/>
    </location>
</feature>
<keyword evidence="2" id="KW-0813">Transport</keyword>